<feature type="region of interest" description="Disordered" evidence="1">
    <location>
        <begin position="1"/>
        <end position="42"/>
    </location>
</feature>
<accession>U6K7A3</accession>
<evidence type="ECO:0000256" key="1">
    <source>
        <dbReference type="SAM" id="MobiDB-lite"/>
    </source>
</evidence>
<dbReference type="AlphaFoldDB" id="U6K7A3"/>
<organism evidence="2 3">
    <name type="scientific">Eimeria mitis</name>
    <dbReference type="NCBI Taxonomy" id="44415"/>
    <lineage>
        <taxon>Eukaryota</taxon>
        <taxon>Sar</taxon>
        <taxon>Alveolata</taxon>
        <taxon>Apicomplexa</taxon>
        <taxon>Conoidasida</taxon>
        <taxon>Coccidia</taxon>
        <taxon>Eucoccidiorida</taxon>
        <taxon>Eimeriorina</taxon>
        <taxon>Eimeriidae</taxon>
        <taxon>Eimeria</taxon>
    </lineage>
</organism>
<keyword evidence="3" id="KW-1185">Reference proteome</keyword>
<dbReference type="OrthoDB" id="299625at2759"/>
<proteinExistence type="predicted"/>
<dbReference type="VEuPathDB" id="ToxoDB:EMH_0066020"/>
<evidence type="ECO:0000313" key="2">
    <source>
        <dbReference type="EMBL" id="CDJ31348.1"/>
    </source>
</evidence>
<dbReference type="GeneID" id="25381163"/>
<reference evidence="2" key="2">
    <citation type="submission" date="2013-10" db="EMBL/GenBank/DDBJ databases">
        <authorList>
            <person name="Aslett M."/>
        </authorList>
    </citation>
    <scope>NUCLEOTIDE SEQUENCE [LARGE SCALE GENOMIC DNA]</scope>
    <source>
        <strain evidence="2">Houghton</strain>
    </source>
</reference>
<reference evidence="2" key="1">
    <citation type="submission" date="2013-10" db="EMBL/GenBank/DDBJ databases">
        <title>Genomic analysis of the causative agents of coccidiosis in chickens.</title>
        <authorList>
            <person name="Reid A.J."/>
            <person name="Blake D."/>
            <person name="Billington K."/>
            <person name="Browne H."/>
            <person name="Dunn M."/>
            <person name="Hung S."/>
            <person name="Kawahara F."/>
            <person name="Miranda-Saavedra D."/>
            <person name="Mourier T."/>
            <person name="Nagra H."/>
            <person name="Otto T.D."/>
            <person name="Rawlings N."/>
            <person name="Sanchez A."/>
            <person name="Sanders M."/>
            <person name="Subramaniam C."/>
            <person name="Tay Y."/>
            <person name="Dear P."/>
            <person name="Doerig C."/>
            <person name="Gruber A."/>
            <person name="Parkinson J."/>
            <person name="Shirley M."/>
            <person name="Wan K.L."/>
            <person name="Berriman M."/>
            <person name="Tomley F."/>
            <person name="Pain A."/>
        </authorList>
    </citation>
    <scope>NUCLEOTIDE SEQUENCE [LARGE SCALE GENOMIC DNA]</scope>
    <source>
        <strain evidence="2">Houghton</strain>
    </source>
</reference>
<dbReference type="Proteomes" id="UP000030744">
    <property type="component" value="Unassembled WGS sequence"/>
</dbReference>
<dbReference type="RefSeq" id="XP_013353913.1">
    <property type="nucleotide sequence ID" value="XM_013498459.1"/>
</dbReference>
<sequence length="130" mass="14641">MSESALQPSEQAADEHQEALPNIDENGSTEPSATALEEQADHENIDTETMVELQHSKSLPEAIALLSKTTQDLEGRVNVLLAQHEEDFFAAFRSHMAKVQQHVEHLQACADEQKNQLERDLRIKTLQQEQ</sequence>
<name>U6K7A3_9EIME</name>
<feature type="compositionally biased region" description="Polar residues" evidence="1">
    <location>
        <begin position="1"/>
        <end position="10"/>
    </location>
</feature>
<evidence type="ECO:0000313" key="3">
    <source>
        <dbReference type="Proteomes" id="UP000030744"/>
    </source>
</evidence>
<protein>
    <submittedName>
        <fullName evidence="2">Myosin heavy chain, putative</fullName>
    </submittedName>
</protein>
<dbReference type="EMBL" id="HG683202">
    <property type="protein sequence ID" value="CDJ31348.1"/>
    <property type="molecule type" value="Genomic_DNA"/>
</dbReference>
<gene>
    <name evidence="2" type="ORF">EMH_0066020</name>
</gene>